<evidence type="ECO:0000313" key="2">
    <source>
        <dbReference type="WBParaSite" id="Hba_14151"/>
    </source>
</evidence>
<evidence type="ECO:0000313" key="1">
    <source>
        <dbReference type="Proteomes" id="UP000095283"/>
    </source>
</evidence>
<accession>A0A1I7X9H0</accession>
<organism evidence="1 2">
    <name type="scientific">Heterorhabditis bacteriophora</name>
    <name type="common">Entomopathogenic nematode worm</name>
    <dbReference type="NCBI Taxonomy" id="37862"/>
    <lineage>
        <taxon>Eukaryota</taxon>
        <taxon>Metazoa</taxon>
        <taxon>Ecdysozoa</taxon>
        <taxon>Nematoda</taxon>
        <taxon>Chromadorea</taxon>
        <taxon>Rhabditida</taxon>
        <taxon>Rhabditina</taxon>
        <taxon>Rhabditomorpha</taxon>
        <taxon>Strongyloidea</taxon>
        <taxon>Heterorhabditidae</taxon>
        <taxon>Heterorhabditis</taxon>
    </lineage>
</organism>
<proteinExistence type="predicted"/>
<dbReference type="AlphaFoldDB" id="A0A1I7X9H0"/>
<reference evidence="2" key="1">
    <citation type="submission" date="2016-11" db="UniProtKB">
        <authorList>
            <consortium name="WormBaseParasite"/>
        </authorList>
    </citation>
    <scope>IDENTIFICATION</scope>
</reference>
<keyword evidence="1" id="KW-1185">Reference proteome</keyword>
<dbReference type="Proteomes" id="UP000095283">
    <property type="component" value="Unplaced"/>
</dbReference>
<sequence>MENAQQLPIKIHYPYLNITKPRKHLRLILENASEKTVRTLTESENSECITTMATSKRNTKLNSRQGGLVKYLIKMFIRGRPSRGSQSSKNCQYCDGAHRSRDCTKFETSQRKGVHAREHSTIENTIALMMVEVYIVNPVTQEMVSVLAFFDTGSQVLFITNKLVNTLDIPEAPVGTVNIAGFNGNIFRVPFLNCSIGILNTDGNMRMINTHYVPTIAHDLQVDRFTRTANSLTTTLCTQLIVDVSDKERQSKFLKNPCAEEDDAVWTHFKNTYRNKNGRYAVSLTIRNPDAEILSNEGFAIEQLLQLKNGLNKKPHIATEIRRFVDE</sequence>
<dbReference type="WBParaSite" id="Hba_14151">
    <property type="protein sequence ID" value="Hba_14151"/>
    <property type="gene ID" value="Hba_14151"/>
</dbReference>
<name>A0A1I7X9H0_HETBA</name>
<protein>
    <submittedName>
        <fullName evidence="2">DUF1758 domain-containing protein</fullName>
    </submittedName>
</protein>